<dbReference type="eggNOG" id="COG0702">
    <property type="taxonomic scope" value="Bacteria"/>
</dbReference>
<dbReference type="InterPro" id="IPR036291">
    <property type="entry name" value="NAD(P)-bd_dom_sf"/>
</dbReference>
<protein>
    <submittedName>
        <fullName evidence="2">NmrA family protein</fullName>
    </submittedName>
</protein>
<name>K2H8S2_9RHOB</name>
<reference evidence="2 3" key="1">
    <citation type="journal article" date="2012" name="J. Bacteriol.">
        <title>Draft Genome Sequence of Oceaniovalibus guishaninsula JLT2003T.</title>
        <authorList>
            <person name="Tang K."/>
            <person name="Liu K."/>
            <person name="Jiao N."/>
        </authorList>
    </citation>
    <scope>NUCLEOTIDE SEQUENCE [LARGE SCALE GENOMIC DNA]</scope>
    <source>
        <strain evidence="2 3">JLT2003</strain>
    </source>
</reference>
<sequence>MIAVMGATGRAGGAVLAALPPGSAAVALSRTGGAVAGRPGRRFDIADPGSFDAALEGAQALFAMRPPQVTGGRPFRALIGAARRAGVKRVVCMSVHGAGRTRILPHHAMEAEITRGGIPWTLLRPADFMQNLQGPLAGGILRRSEIAVPAGRGRSAFVDVGDVGRAAVAALDEPATVGRAFDLTGPKALTFDAVAAILTRHLNRRIVYRPVGIARFVAENLAQGRPAGMTAVMAALYTVQRLGRAAPVSPDFQGLTGRPATSFDAYVAANRADWLTDQKD</sequence>
<evidence type="ECO:0000313" key="3">
    <source>
        <dbReference type="Proteomes" id="UP000006765"/>
    </source>
</evidence>
<evidence type="ECO:0000259" key="1">
    <source>
        <dbReference type="Pfam" id="PF05368"/>
    </source>
</evidence>
<dbReference type="Gene3D" id="3.40.50.720">
    <property type="entry name" value="NAD(P)-binding Rossmann-like Domain"/>
    <property type="match status" value="1"/>
</dbReference>
<dbReference type="Pfam" id="PF05368">
    <property type="entry name" value="NmrA"/>
    <property type="match status" value="1"/>
</dbReference>
<proteinExistence type="predicted"/>
<dbReference type="Gene3D" id="3.90.25.10">
    <property type="entry name" value="UDP-galactose 4-epimerase, domain 1"/>
    <property type="match status" value="1"/>
</dbReference>
<comment type="caution">
    <text evidence="2">The sequence shown here is derived from an EMBL/GenBank/DDBJ whole genome shotgun (WGS) entry which is preliminary data.</text>
</comment>
<organism evidence="2 3">
    <name type="scientific">Oceaniovalibus guishaninsula JLT2003</name>
    <dbReference type="NCBI Taxonomy" id="1231392"/>
    <lineage>
        <taxon>Bacteria</taxon>
        <taxon>Pseudomonadati</taxon>
        <taxon>Pseudomonadota</taxon>
        <taxon>Alphaproteobacteria</taxon>
        <taxon>Rhodobacterales</taxon>
        <taxon>Roseobacteraceae</taxon>
        <taxon>Oceaniovalibus</taxon>
    </lineage>
</organism>
<dbReference type="AlphaFoldDB" id="K2H8S2"/>
<dbReference type="STRING" id="1231392.OCGS_1959"/>
<feature type="domain" description="NmrA-like" evidence="1">
    <location>
        <begin position="2"/>
        <end position="236"/>
    </location>
</feature>
<dbReference type="PANTHER" id="PTHR43162">
    <property type="match status" value="1"/>
</dbReference>
<accession>K2H8S2</accession>
<dbReference type="SUPFAM" id="SSF51735">
    <property type="entry name" value="NAD(P)-binding Rossmann-fold domains"/>
    <property type="match status" value="1"/>
</dbReference>
<dbReference type="PANTHER" id="PTHR43162:SF1">
    <property type="entry name" value="PRESTALK A DIFFERENTIATION PROTEIN A"/>
    <property type="match status" value="1"/>
</dbReference>
<dbReference type="RefSeq" id="WP_007427111.1">
    <property type="nucleotide sequence ID" value="NZ_AMGO01000046.1"/>
</dbReference>
<gene>
    <name evidence="2" type="ORF">OCGS_1959</name>
</gene>
<dbReference type="OrthoDB" id="109735at2"/>
<keyword evidence="3" id="KW-1185">Reference proteome</keyword>
<dbReference type="InterPro" id="IPR051604">
    <property type="entry name" value="Ergot_Alk_Oxidoreductase"/>
</dbReference>
<evidence type="ECO:0000313" key="2">
    <source>
        <dbReference type="EMBL" id="EKE43978.1"/>
    </source>
</evidence>
<dbReference type="EMBL" id="AMGO01000046">
    <property type="protein sequence ID" value="EKE43978.1"/>
    <property type="molecule type" value="Genomic_DNA"/>
</dbReference>
<dbReference type="Proteomes" id="UP000006765">
    <property type="component" value="Unassembled WGS sequence"/>
</dbReference>
<dbReference type="InterPro" id="IPR008030">
    <property type="entry name" value="NmrA-like"/>
</dbReference>